<dbReference type="AlphaFoldDB" id="A0A814WWE3"/>
<dbReference type="EMBL" id="CAJOBC010008896">
    <property type="protein sequence ID" value="CAF3973873.1"/>
    <property type="molecule type" value="Genomic_DNA"/>
</dbReference>
<protein>
    <submittedName>
        <fullName evidence="1">Uncharacterized protein</fullName>
    </submittedName>
</protein>
<dbReference type="InterPro" id="IPR029058">
    <property type="entry name" value="AB_hydrolase_fold"/>
</dbReference>
<organism evidence="1 3">
    <name type="scientific">Didymodactylos carnosus</name>
    <dbReference type="NCBI Taxonomy" id="1234261"/>
    <lineage>
        <taxon>Eukaryota</taxon>
        <taxon>Metazoa</taxon>
        <taxon>Spiralia</taxon>
        <taxon>Gnathifera</taxon>
        <taxon>Rotifera</taxon>
        <taxon>Eurotatoria</taxon>
        <taxon>Bdelloidea</taxon>
        <taxon>Philodinida</taxon>
        <taxon>Philodinidae</taxon>
        <taxon>Didymodactylos</taxon>
    </lineage>
</organism>
<proteinExistence type="predicted"/>
<gene>
    <name evidence="1" type="ORF">GPM918_LOCUS24149</name>
    <name evidence="2" type="ORF">SRO942_LOCUS24152</name>
</gene>
<dbReference type="Proteomes" id="UP000681722">
    <property type="component" value="Unassembled WGS sequence"/>
</dbReference>
<dbReference type="OrthoDB" id="8119704at2759"/>
<evidence type="ECO:0000313" key="2">
    <source>
        <dbReference type="EMBL" id="CAF3973873.1"/>
    </source>
</evidence>
<reference evidence="1" key="1">
    <citation type="submission" date="2021-02" db="EMBL/GenBank/DDBJ databases">
        <authorList>
            <person name="Nowell W R."/>
        </authorList>
    </citation>
    <scope>NUCLEOTIDE SEQUENCE</scope>
</reference>
<evidence type="ECO:0000313" key="1">
    <source>
        <dbReference type="EMBL" id="CAF1209720.1"/>
    </source>
</evidence>
<accession>A0A814WWE3</accession>
<dbReference type="Gene3D" id="3.40.50.1820">
    <property type="entry name" value="alpha/beta hydrolase"/>
    <property type="match status" value="1"/>
</dbReference>
<comment type="caution">
    <text evidence="1">The sequence shown here is derived from an EMBL/GenBank/DDBJ whole genome shotgun (WGS) entry which is preliminary data.</text>
</comment>
<keyword evidence="3" id="KW-1185">Reference proteome</keyword>
<dbReference type="Proteomes" id="UP000663829">
    <property type="component" value="Unassembled WGS sequence"/>
</dbReference>
<dbReference type="SUPFAM" id="SSF53474">
    <property type="entry name" value="alpha/beta-Hydrolases"/>
    <property type="match status" value="1"/>
</dbReference>
<name>A0A814WWE3_9BILA</name>
<evidence type="ECO:0000313" key="3">
    <source>
        <dbReference type="Proteomes" id="UP000663829"/>
    </source>
</evidence>
<dbReference type="EMBL" id="CAJNOQ010008894">
    <property type="protein sequence ID" value="CAF1209720.1"/>
    <property type="molecule type" value="Genomic_DNA"/>
</dbReference>
<sequence length="97" mass="11290">MNRLKRSKLFTYTGAEYFRNLIPNSEIRIADEYGHFMAIDQPELLAQIITAFYQKHCKTVPPLSSRRPFTAPVPMVKKSDIPRRSLCSDEEACDDYF</sequence>